<dbReference type="Proteomes" id="UP000570010">
    <property type="component" value="Unassembled WGS sequence"/>
</dbReference>
<accession>A0A6B3W339</accession>
<keyword evidence="2 6" id="KW-0812">Transmembrane</keyword>
<gene>
    <name evidence="8" type="ORF">G4D64_12630</name>
    <name evidence="7" type="ORF">H1Z61_07230</name>
</gene>
<feature type="transmembrane region" description="Helical" evidence="6">
    <location>
        <begin position="74"/>
        <end position="98"/>
    </location>
</feature>
<evidence type="ECO:0000256" key="1">
    <source>
        <dbReference type="ARBA" id="ARBA00004141"/>
    </source>
</evidence>
<dbReference type="PROSITE" id="PS00428">
    <property type="entry name" value="FTSW_RODA_SPOVE"/>
    <property type="match status" value="1"/>
</dbReference>
<dbReference type="GO" id="GO:0015648">
    <property type="term" value="F:lipid-linked peptidoglycan transporter activity"/>
    <property type="evidence" value="ECO:0007669"/>
    <property type="project" value="TreeGrafter"/>
</dbReference>
<feature type="transmembrane region" description="Helical" evidence="6">
    <location>
        <begin position="12"/>
        <end position="31"/>
    </location>
</feature>
<feature type="transmembrane region" description="Helical" evidence="6">
    <location>
        <begin position="118"/>
        <end position="135"/>
    </location>
</feature>
<dbReference type="GO" id="GO:0051301">
    <property type="term" value="P:cell division"/>
    <property type="evidence" value="ECO:0007669"/>
    <property type="project" value="InterPro"/>
</dbReference>
<evidence type="ECO:0000256" key="3">
    <source>
        <dbReference type="ARBA" id="ARBA00022960"/>
    </source>
</evidence>
<proteinExistence type="predicted"/>
<evidence type="ECO:0000313" key="10">
    <source>
        <dbReference type="Proteomes" id="UP000570010"/>
    </source>
</evidence>
<dbReference type="GO" id="GO:0008360">
    <property type="term" value="P:regulation of cell shape"/>
    <property type="evidence" value="ECO:0007669"/>
    <property type="project" value="UniProtKB-KW"/>
</dbReference>
<organism evidence="8 9">
    <name type="scientific">Bacillus aquiflavi</name>
    <dbReference type="NCBI Taxonomy" id="2672567"/>
    <lineage>
        <taxon>Bacteria</taxon>
        <taxon>Bacillati</taxon>
        <taxon>Bacillota</taxon>
        <taxon>Bacilli</taxon>
        <taxon>Bacillales</taxon>
        <taxon>Bacillaceae</taxon>
        <taxon>Bacillus</taxon>
    </lineage>
</organism>
<keyword evidence="5 6" id="KW-0472">Membrane</keyword>
<dbReference type="EMBL" id="JAAIWN010000031">
    <property type="protein sequence ID" value="NEY82326.1"/>
    <property type="molecule type" value="Genomic_DNA"/>
</dbReference>
<feature type="transmembrane region" description="Helical" evidence="6">
    <location>
        <begin position="193"/>
        <end position="213"/>
    </location>
</feature>
<feature type="transmembrane region" description="Helical" evidence="6">
    <location>
        <begin position="170"/>
        <end position="186"/>
    </location>
</feature>
<sequence length="393" mass="43621">MASHNRLSSRIDYRLIFILLLLFLVSCIAIYSAQSTGQYKENFLMKQVVAYIVGTGIIAGIITLDSDQLRKITWYGYGFGLLLLGFLIVAPSGLAPVINGAKSWYRVPGMGSLQPSEIVKVLIILALAKVIADHHEKNQLKTIQTDLFLLLKICLVTLAPTLLVLKQPDLGTTLVFFAIMVGMIFISGISMRILVPIFSFITLMIGVIFYLVLWQPDVLEKYLGVKQYQFGRVYSWIDPENYQSTTGFQLTKSLLAIGSGETVGKGYGNREVYLPESHTDFIFSVIAEEFGFIGSSIVISLFFILIYLLTKIGMEASNPYDTYICAGIMSMISFHVFQNIGMSIGLLPITGIPLPFISYGGSSVLGNMFAISLVFSIQYHNKKYMFASKNTIS</sequence>
<keyword evidence="9" id="KW-1185">Reference proteome</keyword>
<feature type="transmembrane region" description="Helical" evidence="6">
    <location>
        <begin position="147"/>
        <end position="164"/>
    </location>
</feature>
<dbReference type="GO" id="GO:0032153">
    <property type="term" value="C:cell division site"/>
    <property type="evidence" value="ECO:0007669"/>
    <property type="project" value="TreeGrafter"/>
</dbReference>
<protein>
    <submittedName>
        <fullName evidence="8">FtsW/RodA/SpoVE family cell cycle protein</fullName>
    </submittedName>
</protein>
<feature type="transmembrane region" description="Helical" evidence="6">
    <location>
        <begin position="322"/>
        <end position="344"/>
    </location>
</feature>
<dbReference type="PANTHER" id="PTHR30474:SF1">
    <property type="entry name" value="PEPTIDOGLYCAN GLYCOSYLTRANSFERASE MRDB"/>
    <property type="match status" value="1"/>
</dbReference>
<dbReference type="EMBL" id="JACEIO010000013">
    <property type="protein sequence ID" value="MBA4536940.1"/>
    <property type="molecule type" value="Genomic_DNA"/>
</dbReference>
<feature type="transmembrane region" description="Helical" evidence="6">
    <location>
        <begin position="43"/>
        <end position="62"/>
    </location>
</feature>
<dbReference type="PANTHER" id="PTHR30474">
    <property type="entry name" value="CELL CYCLE PROTEIN"/>
    <property type="match status" value="1"/>
</dbReference>
<evidence type="ECO:0000256" key="5">
    <source>
        <dbReference type="ARBA" id="ARBA00023136"/>
    </source>
</evidence>
<dbReference type="InterPro" id="IPR001182">
    <property type="entry name" value="FtsW/RodA"/>
</dbReference>
<dbReference type="GO" id="GO:0005886">
    <property type="term" value="C:plasma membrane"/>
    <property type="evidence" value="ECO:0007669"/>
    <property type="project" value="TreeGrafter"/>
</dbReference>
<dbReference type="Pfam" id="PF01098">
    <property type="entry name" value="FTSW_RODA_SPOVE"/>
    <property type="match status" value="1"/>
</dbReference>
<comment type="subcellular location">
    <subcellularLocation>
        <location evidence="1">Membrane</location>
        <topology evidence="1">Multi-pass membrane protein</topology>
    </subcellularLocation>
</comment>
<name>A0A6B3W339_9BACI</name>
<keyword evidence="4 6" id="KW-1133">Transmembrane helix</keyword>
<comment type="caution">
    <text evidence="8">The sequence shown here is derived from an EMBL/GenBank/DDBJ whole genome shotgun (WGS) entry which is preliminary data.</text>
</comment>
<evidence type="ECO:0000313" key="8">
    <source>
        <dbReference type="EMBL" id="NEY82326.1"/>
    </source>
</evidence>
<evidence type="ECO:0000256" key="6">
    <source>
        <dbReference type="SAM" id="Phobius"/>
    </source>
</evidence>
<dbReference type="RefSeq" id="WP_163242733.1">
    <property type="nucleotide sequence ID" value="NZ_CP082780.1"/>
</dbReference>
<dbReference type="PROSITE" id="PS51257">
    <property type="entry name" value="PROKAR_LIPOPROTEIN"/>
    <property type="match status" value="1"/>
</dbReference>
<feature type="transmembrane region" description="Helical" evidence="6">
    <location>
        <begin position="356"/>
        <end position="379"/>
    </location>
</feature>
<dbReference type="AlphaFoldDB" id="A0A6B3W339"/>
<evidence type="ECO:0000313" key="7">
    <source>
        <dbReference type="EMBL" id="MBA4536940.1"/>
    </source>
</evidence>
<evidence type="ECO:0000256" key="4">
    <source>
        <dbReference type="ARBA" id="ARBA00022989"/>
    </source>
</evidence>
<feature type="transmembrane region" description="Helical" evidence="6">
    <location>
        <begin position="290"/>
        <end position="310"/>
    </location>
</feature>
<evidence type="ECO:0000256" key="2">
    <source>
        <dbReference type="ARBA" id="ARBA00022692"/>
    </source>
</evidence>
<evidence type="ECO:0000313" key="9">
    <source>
        <dbReference type="Proteomes" id="UP000472971"/>
    </source>
</evidence>
<reference evidence="8 9" key="1">
    <citation type="submission" date="2020-02" db="EMBL/GenBank/DDBJ databases">
        <title>Bacillus aquiflavi sp. nov., isolated from yellow water of strong flavor Chinese baijiu in Yibin region of China.</title>
        <authorList>
            <person name="Xie J."/>
        </authorList>
    </citation>
    <scope>NUCLEOTIDE SEQUENCE [LARGE SCALE GENOMIC DNA]</scope>
    <source>
        <strain evidence="8 9">3H-10</strain>
    </source>
</reference>
<dbReference type="InterPro" id="IPR018365">
    <property type="entry name" value="Cell_cycle_FtsW-rel_CS"/>
</dbReference>
<reference evidence="7 10" key="2">
    <citation type="submission" date="2020-07" db="EMBL/GenBank/DDBJ databases">
        <authorList>
            <person name="Feng H."/>
        </authorList>
    </citation>
    <scope>NUCLEOTIDE SEQUENCE [LARGE SCALE GENOMIC DNA]</scope>
    <source>
        <strain evidence="10">s-12</strain>
        <strain evidence="7">S-12</strain>
    </source>
</reference>
<dbReference type="Proteomes" id="UP000472971">
    <property type="component" value="Unassembled WGS sequence"/>
</dbReference>
<keyword evidence="3" id="KW-0133">Cell shape</keyword>